<dbReference type="EMBL" id="JAGGNH010000005">
    <property type="protein sequence ID" value="KAJ0970811.1"/>
    <property type="molecule type" value="Genomic_DNA"/>
</dbReference>
<sequence>MEKRDDKEKVVKLEEMEYYGGGESGDQDDCYEIDPIDFFRKCNFCASDEVALVAEKGDVALRDYPHPRHLCGNYPFNKSPHESYCSKCFCYVCQSAAPCKKWRGINGHCHVSGKNNADVCRWVIDC</sequence>
<evidence type="ECO:0000313" key="2">
    <source>
        <dbReference type="Proteomes" id="UP001085076"/>
    </source>
</evidence>
<evidence type="ECO:0000313" key="1">
    <source>
        <dbReference type="EMBL" id="KAJ0970811.1"/>
    </source>
</evidence>
<proteinExistence type="predicted"/>
<dbReference type="AlphaFoldDB" id="A0A9D5CCX2"/>
<gene>
    <name evidence="1" type="ORF">J5N97_018770</name>
</gene>
<accession>A0A9D5CCX2</accession>
<dbReference type="PANTHER" id="PTHR33443:SF35">
    <property type="entry name" value="VQ DOMAIN-CONTAINING PROTEIN"/>
    <property type="match status" value="1"/>
</dbReference>
<dbReference type="InterPro" id="IPR053234">
    <property type="entry name" value="RPM1_Interactor"/>
</dbReference>
<dbReference type="OrthoDB" id="266020at2759"/>
<name>A0A9D5CCX2_9LILI</name>
<keyword evidence="2" id="KW-1185">Reference proteome</keyword>
<dbReference type="PANTHER" id="PTHR33443">
    <property type="entry name" value="ZGC:112980"/>
    <property type="match status" value="1"/>
</dbReference>
<reference evidence="1" key="2">
    <citation type="journal article" date="2022" name="Hortic Res">
        <title>The genome of Dioscorea zingiberensis sheds light on the biosynthesis, origin and evolution of the medicinally important diosgenin saponins.</title>
        <authorList>
            <person name="Li Y."/>
            <person name="Tan C."/>
            <person name="Li Z."/>
            <person name="Guo J."/>
            <person name="Li S."/>
            <person name="Chen X."/>
            <person name="Wang C."/>
            <person name="Dai X."/>
            <person name="Yang H."/>
            <person name="Song W."/>
            <person name="Hou L."/>
            <person name="Xu J."/>
            <person name="Tong Z."/>
            <person name="Xu A."/>
            <person name="Yuan X."/>
            <person name="Wang W."/>
            <person name="Yang Q."/>
            <person name="Chen L."/>
            <person name="Sun Z."/>
            <person name="Wang K."/>
            <person name="Pan B."/>
            <person name="Chen J."/>
            <person name="Bao Y."/>
            <person name="Liu F."/>
            <person name="Qi X."/>
            <person name="Gang D.R."/>
            <person name="Wen J."/>
            <person name="Li J."/>
        </authorList>
    </citation>
    <scope>NUCLEOTIDE SEQUENCE</scope>
    <source>
        <strain evidence="1">Dzin_1.0</strain>
    </source>
</reference>
<protein>
    <submittedName>
        <fullName evidence="1">Uncharacterized protein</fullName>
    </submittedName>
</protein>
<comment type="caution">
    <text evidence="1">The sequence shown here is derived from an EMBL/GenBank/DDBJ whole genome shotgun (WGS) entry which is preliminary data.</text>
</comment>
<reference evidence="1" key="1">
    <citation type="submission" date="2021-03" db="EMBL/GenBank/DDBJ databases">
        <authorList>
            <person name="Li Z."/>
            <person name="Yang C."/>
        </authorList>
    </citation>
    <scope>NUCLEOTIDE SEQUENCE</scope>
    <source>
        <strain evidence="1">Dzin_1.0</strain>
        <tissue evidence="1">Leaf</tissue>
    </source>
</reference>
<dbReference type="Proteomes" id="UP001085076">
    <property type="component" value="Miscellaneous, Linkage group lg05"/>
</dbReference>
<organism evidence="1 2">
    <name type="scientific">Dioscorea zingiberensis</name>
    <dbReference type="NCBI Taxonomy" id="325984"/>
    <lineage>
        <taxon>Eukaryota</taxon>
        <taxon>Viridiplantae</taxon>
        <taxon>Streptophyta</taxon>
        <taxon>Embryophyta</taxon>
        <taxon>Tracheophyta</taxon>
        <taxon>Spermatophyta</taxon>
        <taxon>Magnoliopsida</taxon>
        <taxon>Liliopsida</taxon>
        <taxon>Dioscoreales</taxon>
        <taxon>Dioscoreaceae</taxon>
        <taxon>Dioscorea</taxon>
    </lineage>
</organism>